<dbReference type="AlphaFoldDB" id="A0A454JHM4"/>
<gene>
    <name evidence="1" type="ORF">EAY64_11560</name>
</gene>
<keyword evidence="2" id="KW-1185">Reference proteome</keyword>
<proteinExistence type="predicted"/>
<dbReference type="Proteomes" id="UP000274139">
    <property type="component" value="Unassembled WGS sequence"/>
</dbReference>
<evidence type="ECO:0000313" key="2">
    <source>
        <dbReference type="Proteomes" id="UP000274139"/>
    </source>
</evidence>
<dbReference type="EMBL" id="RFAR01000046">
    <property type="protein sequence ID" value="RMC96852.1"/>
    <property type="molecule type" value="Genomic_DNA"/>
</dbReference>
<protein>
    <submittedName>
        <fullName evidence="1">Uncharacterized protein</fullName>
    </submittedName>
</protein>
<accession>A0A454JHM4</accession>
<organism evidence="1 2">
    <name type="scientific">Aquitalea palustris</name>
    <dbReference type="NCBI Taxonomy" id="2480983"/>
    <lineage>
        <taxon>Bacteria</taxon>
        <taxon>Pseudomonadati</taxon>
        <taxon>Pseudomonadota</taxon>
        <taxon>Betaproteobacteria</taxon>
        <taxon>Neisseriales</taxon>
        <taxon>Chromobacteriaceae</taxon>
        <taxon>Aquitalea</taxon>
    </lineage>
</organism>
<reference evidence="1 2" key="1">
    <citation type="submission" date="2018-10" db="EMBL/GenBank/DDBJ databases">
        <title>Draft genome sequence of Aquitalea MWU14-2217 isolated from a wild cranberry bog in Provincetown, Massachusetts.</title>
        <authorList>
            <person name="Ebadzadsahrai G."/>
            <person name="Soby S."/>
        </authorList>
    </citation>
    <scope>NUCLEOTIDE SEQUENCE [LARGE SCALE GENOMIC DNA]</scope>
    <source>
        <strain evidence="1 2">MWU14-2217</strain>
    </source>
</reference>
<sequence length="413" mass="46292">MSGKKSIKNFSDLGVLTSNASDAESISEIGVVSGTSIAGIHQNGLPAIRLQRSIKIYCWRVIGQIAKAAKRAELMPVLLRVRECGTTHAGDIAEHLFFEARSRRVVAQRLLDLAERYRLLEQRDRGYVLTESGHTALATEQVFVPEQGTWTIWASDDPLLATPILRVEPWVEPTAYEEVLGKERDRVRERPFEKLPRWVRDAVGVVSVPLVGGVQLRIDHLEAEGEAVKVETMLRAAWDVSGARLRVDGKLGDARVNTAINPPEVSAEAVWMQLIQTEGLWSHWDAMEFALRVGFDDATPGERESLIRAVVFRSPNITGVGAFDPTTVDRVSLRARTDLDASRWAEWRLRARVRDYATVDRFNAWTTDAVAPFAEFRTVTPTREVLADAARRQWTNRPTPSAWHLVAAEDWSL</sequence>
<name>A0A454JHM4_9NEIS</name>
<evidence type="ECO:0000313" key="1">
    <source>
        <dbReference type="EMBL" id="RMC96852.1"/>
    </source>
</evidence>
<comment type="caution">
    <text evidence="1">The sequence shown here is derived from an EMBL/GenBank/DDBJ whole genome shotgun (WGS) entry which is preliminary data.</text>
</comment>